<feature type="chain" id="PRO_5043564322" evidence="1">
    <location>
        <begin position="24"/>
        <end position="315"/>
    </location>
</feature>
<dbReference type="AlphaFoldDB" id="A0AAV9Z184"/>
<protein>
    <submittedName>
        <fullName evidence="2">Uncharacterized protein</fullName>
    </submittedName>
</protein>
<dbReference type="EMBL" id="JAWWNJ010000244">
    <property type="protein sequence ID" value="KAK6967070.1"/>
    <property type="molecule type" value="Genomic_DNA"/>
</dbReference>
<organism evidence="2 3">
    <name type="scientific">Favolaschia claudopus</name>
    <dbReference type="NCBI Taxonomy" id="2862362"/>
    <lineage>
        <taxon>Eukaryota</taxon>
        <taxon>Fungi</taxon>
        <taxon>Dikarya</taxon>
        <taxon>Basidiomycota</taxon>
        <taxon>Agaricomycotina</taxon>
        <taxon>Agaricomycetes</taxon>
        <taxon>Agaricomycetidae</taxon>
        <taxon>Agaricales</taxon>
        <taxon>Marasmiineae</taxon>
        <taxon>Mycenaceae</taxon>
        <taxon>Favolaschia</taxon>
    </lineage>
</organism>
<evidence type="ECO:0000256" key="1">
    <source>
        <dbReference type="SAM" id="SignalP"/>
    </source>
</evidence>
<keyword evidence="3" id="KW-1185">Reference proteome</keyword>
<dbReference type="Proteomes" id="UP001362999">
    <property type="component" value="Unassembled WGS sequence"/>
</dbReference>
<feature type="signal peptide" evidence="1">
    <location>
        <begin position="1"/>
        <end position="23"/>
    </location>
</feature>
<sequence length="315" mass="33624">MLLLSALRIIAVAATFLSQPALGLLTPVGHAPSGKPIYVVPNKSRVRQVGRELQVLDAKGALIHTFTQSRNVQRKAVRSHTHTHTRRQGITTIAASIPLTNTNSSKLEALNTTFVVPPAPKRFDSQLLLIANSLVATDEHGVPYGELSTVIQYGATALIGGSYWTVLAQFEWFPDAGAILIAGRSGVDPTVSPGTVLNSSIIHDPSLGNPNLETWYMASFAGSDDLPQLGSLYDTPGISQVATIGMEEEGAVEREHYPNAESVRFTKTNLLLTEGYPEVKWDIAVEGGSEVAAGAYVTVDKDGAEGAEITLHFGN</sequence>
<evidence type="ECO:0000313" key="2">
    <source>
        <dbReference type="EMBL" id="KAK6967070.1"/>
    </source>
</evidence>
<comment type="caution">
    <text evidence="2">The sequence shown here is derived from an EMBL/GenBank/DDBJ whole genome shotgun (WGS) entry which is preliminary data.</text>
</comment>
<proteinExistence type="predicted"/>
<gene>
    <name evidence="2" type="ORF">R3P38DRAFT_2672088</name>
</gene>
<keyword evidence="1" id="KW-0732">Signal</keyword>
<accession>A0AAV9Z184</accession>
<reference evidence="2 3" key="1">
    <citation type="journal article" date="2024" name="J Genomics">
        <title>Draft genome sequencing and assembly of Favolaschia claudopus CIRM-BRFM 2984 isolated from oak limbs.</title>
        <authorList>
            <person name="Navarro D."/>
            <person name="Drula E."/>
            <person name="Chaduli D."/>
            <person name="Cazenave R."/>
            <person name="Ahrendt S."/>
            <person name="Wang J."/>
            <person name="Lipzen A."/>
            <person name="Daum C."/>
            <person name="Barry K."/>
            <person name="Grigoriev I.V."/>
            <person name="Favel A."/>
            <person name="Rosso M.N."/>
            <person name="Martin F."/>
        </authorList>
    </citation>
    <scope>NUCLEOTIDE SEQUENCE [LARGE SCALE GENOMIC DNA]</scope>
    <source>
        <strain evidence="2 3">CIRM-BRFM 2984</strain>
    </source>
</reference>
<name>A0AAV9Z184_9AGAR</name>
<evidence type="ECO:0000313" key="3">
    <source>
        <dbReference type="Proteomes" id="UP001362999"/>
    </source>
</evidence>